<dbReference type="OrthoDB" id="3650005at2759"/>
<evidence type="ECO:0000313" key="3">
    <source>
        <dbReference type="Proteomes" id="UP000825890"/>
    </source>
</evidence>
<reference evidence="2 3" key="1">
    <citation type="submission" date="2021-01" db="EMBL/GenBank/DDBJ databases">
        <title>Cercospora kikuchii MAFF 305040 whole genome shotgun sequence.</title>
        <authorList>
            <person name="Kashiwa T."/>
            <person name="Suzuki T."/>
        </authorList>
    </citation>
    <scope>NUCLEOTIDE SEQUENCE [LARGE SCALE GENOMIC DNA]</scope>
    <source>
        <strain evidence="2 3">MAFF 305040</strain>
    </source>
</reference>
<dbReference type="InterPro" id="IPR038883">
    <property type="entry name" value="AN11006-like"/>
</dbReference>
<accession>A0A9P3FLU9</accession>
<evidence type="ECO:0000313" key="2">
    <source>
        <dbReference type="EMBL" id="GIZ49305.1"/>
    </source>
</evidence>
<dbReference type="PANTHER" id="PTHR42085">
    <property type="entry name" value="F-BOX DOMAIN-CONTAINING PROTEIN"/>
    <property type="match status" value="1"/>
</dbReference>
<protein>
    <recommendedName>
        <fullName evidence="1">DUF7730 domain-containing protein</fullName>
    </recommendedName>
</protein>
<dbReference type="AlphaFoldDB" id="A0A9P3FLU9"/>
<evidence type="ECO:0000259" key="1">
    <source>
        <dbReference type="Pfam" id="PF24864"/>
    </source>
</evidence>
<dbReference type="Proteomes" id="UP000825890">
    <property type="component" value="Unassembled WGS sequence"/>
</dbReference>
<proteinExistence type="predicted"/>
<comment type="caution">
    <text evidence="2">The sequence shown here is derived from an EMBL/GenBank/DDBJ whole genome shotgun (WGS) entry which is preliminary data.</text>
</comment>
<keyword evidence="3" id="KW-1185">Reference proteome</keyword>
<dbReference type="PANTHER" id="PTHR42085:SF2">
    <property type="entry name" value="F-BOX DOMAIN-CONTAINING PROTEIN"/>
    <property type="match status" value="1"/>
</dbReference>
<dbReference type="RefSeq" id="XP_044663792.1">
    <property type="nucleotide sequence ID" value="XM_044807857.1"/>
</dbReference>
<name>A0A9P3FLU9_9PEZI</name>
<organism evidence="2 3">
    <name type="scientific">Cercospora kikuchii</name>
    <dbReference type="NCBI Taxonomy" id="84275"/>
    <lineage>
        <taxon>Eukaryota</taxon>
        <taxon>Fungi</taxon>
        <taxon>Dikarya</taxon>
        <taxon>Ascomycota</taxon>
        <taxon>Pezizomycotina</taxon>
        <taxon>Dothideomycetes</taxon>
        <taxon>Dothideomycetidae</taxon>
        <taxon>Mycosphaerellales</taxon>
        <taxon>Mycosphaerellaceae</taxon>
        <taxon>Cercospora</taxon>
    </lineage>
</organism>
<dbReference type="Pfam" id="PF24864">
    <property type="entry name" value="DUF7730"/>
    <property type="match status" value="1"/>
</dbReference>
<sequence>MELATSTGSQVLSQPIALSHAQAVTPKTSPTSIVVSFREEISEVIAPWRYSTEKPPFTVGEMAVFAIIQDGNDKRCWSTKGVHRLSVKNVQAWILRTFSYYNELAIKAVAHHAMKQRHSSYSVTLKEIVEGFPENLRDFDLPVFVKAYESHRHWANCKYSITSNAARVYLRRWLEPARHGIFRFLDLAPELRNRIYEVVLRFPDAGINLTRTGQLQIFRLDDMQRSALDPYWASDSDVFITHHSPSEILALLRTCKKIHREASSVFYGVNSFRFETLKCLPSALLVMPPSTQMQVVNLHIRLETSDETFNYMILAGQLLGQLSPKRLKFTFEPRHWLCTYDRKRRSGRHDLPHVDTFEMVEELKPFIDLARRAEVVEIFEKRDTFFKDFVASQLAVQATSSSTVLKEGVWEHSIIGA</sequence>
<dbReference type="EMBL" id="BOLY01000009">
    <property type="protein sequence ID" value="GIZ49305.1"/>
    <property type="molecule type" value="Genomic_DNA"/>
</dbReference>
<gene>
    <name evidence="2" type="ORF">CKM354_001233700</name>
</gene>
<dbReference type="GeneID" id="68297912"/>
<feature type="domain" description="DUF7730" evidence="1">
    <location>
        <begin position="184"/>
        <end position="306"/>
    </location>
</feature>
<dbReference type="InterPro" id="IPR056632">
    <property type="entry name" value="DUF7730"/>
</dbReference>